<dbReference type="GO" id="GO:0005524">
    <property type="term" value="F:ATP binding"/>
    <property type="evidence" value="ECO:0007669"/>
    <property type="project" value="UniProtKB-KW"/>
</dbReference>
<evidence type="ECO:0000259" key="6">
    <source>
        <dbReference type="Pfam" id="PF08544"/>
    </source>
</evidence>
<dbReference type="InterPro" id="IPR014721">
    <property type="entry name" value="Ribsml_uS5_D2-typ_fold_subgr"/>
</dbReference>
<evidence type="ECO:0000256" key="5">
    <source>
        <dbReference type="ARBA" id="ARBA00022840"/>
    </source>
</evidence>
<dbReference type="Gene3D" id="3.30.70.890">
    <property type="entry name" value="GHMP kinase, C-terminal domain"/>
    <property type="match status" value="1"/>
</dbReference>
<dbReference type="Pfam" id="PF08544">
    <property type="entry name" value="GHMP_kinases_C"/>
    <property type="match status" value="1"/>
</dbReference>
<dbReference type="Gene3D" id="3.30.230.10">
    <property type="match status" value="1"/>
</dbReference>
<dbReference type="GO" id="GO:0008652">
    <property type="term" value="P:amino acid biosynthetic process"/>
    <property type="evidence" value="ECO:0007669"/>
    <property type="project" value="UniProtKB-KW"/>
</dbReference>
<dbReference type="EMBL" id="HBKO01004064">
    <property type="protein sequence ID" value="CAE2196669.1"/>
    <property type="molecule type" value="Transcribed_RNA"/>
</dbReference>
<keyword evidence="3" id="KW-0547">Nucleotide-binding</keyword>
<keyword evidence="1" id="KW-0028">Amino-acid biosynthesis</keyword>
<evidence type="ECO:0000313" key="7">
    <source>
        <dbReference type="EMBL" id="CAE2196669.1"/>
    </source>
</evidence>
<keyword evidence="5" id="KW-0067">ATP-binding</keyword>
<evidence type="ECO:0000256" key="2">
    <source>
        <dbReference type="ARBA" id="ARBA00022679"/>
    </source>
</evidence>
<dbReference type="SUPFAM" id="SSF55060">
    <property type="entry name" value="GHMP Kinase, C-terminal domain"/>
    <property type="match status" value="1"/>
</dbReference>
<dbReference type="InterPro" id="IPR036554">
    <property type="entry name" value="GHMP_kinase_C_sf"/>
</dbReference>
<accession>A0A7S4HED5</accession>
<keyword evidence="2" id="KW-0808">Transferase</keyword>
<dbReference type="InterPro" id="IPR013750">
    <property type="entry name" value="GHMP_kinase_C_dom"/>
</dbReference>
<evidence type="ECO:0000256" key="3">
    <source>
        <dbReference type="ARBA" id="ARBA00022741"/>
    </source>
</evidence>
<dbReference type="PANTHER" id="PTHR20861">
    <property type="entry name" value="HOMOSERINE/4-DIPHOSPHOCYTIDYL-2-C-METHYL-D-ERYTHRITOL KINASE"/>
    <property type="match status" value="1"/>
</dbReference>
<organism evidence="7">
    <name type="scientific">Prymnesium polylepis</name>
    <dbReference type="NCBI Taxonomy" id="72548"/>
    <lineage>
        <taxon>Eukaryota</taxon>
        <taxon>Haptista</taxon>
        <taxon>Haptophyta</taxon>
        <taxon>Prymnesiophyceae</taxon>
        <taxon>Prymnesiales</taxon>
        <taxon>Prymnesiaceae</taxon>
        <taxon>Prymnesium</taxon>
    </lineage>
</organism>
<dbReference type="GO" id="GO:0016301">
    <property type="term" value="F:kinase activity"/>
    <property type="evidence" value="ECO:0007669"/>
    <property type="project" value="UniProtKB-KW"/>
</dbReference>
<name>A0A7S4HED5_9EUKA</name>
<evidence type="ECO:0000256" key="1">
    <source>
        <dbReference type="ARBA" id="ARBA00022605"/>
    </source>
</evidence>
<dbReference type="PANTHER" id="PTHR20861:SF1">
    <property type="entry name" value="HOMOSERINE KINASE"/>
    <property type="match status" value="1"/>
</dbReference>
<evidence type="ECO:0000256" key="4">
    <source>
        <dbReference type="ARBA" id="ARBA00022777"/>
    </source>
</evidence>
<dbReference type="AlphaFoldDB" id="A0A7S4HED5"/>
<protein>
    <recommendedName>
        <fullName evidence="6">GHMP kinase C-terminal domain-containing protein</fullName>
    </recommendedName>
</protein>
<proteinExistence type="predicted"/>
<gene>
    <name evidence="7" type="ORF">CPOL0286_LOCUS2023</name>
</gene>
<reference evidence="7" key="1">
    <citation type="submission" date="2021-01" db="EMBL/GenBank/DDBJ databases">
        <authorList>
            <person name="Corre E."/>
            <person name="Pelletier E."/>
            <person name="Niang G."/>
            <person name="Scheremetjew M."/>
            <person name="Finn R."/>
            <person name="Kale V."/>
            <person name="Holt S."/>
            <person name="Cochrane G."/>
            <person name="Meng A."/>
            <person name="Brown T."/>
            <person name="Cohen L."/>
        </authorList>
    </citation>
    <scope>NUCLEOTIDE SEQUENCE</scope>
    <source>
        <strain evidence="7">UIO037</strain>
    </source>
</reference>
<keyword evidence="4" id="KW-0418">Kinase</keyword>
<sequence>MAAEQEGHADNIAPAIYGGFQLSFPGQGEQWITQRVALPEGLQLVLFIPDDEASTETARAILPASLTYEDTIFNIARASMLVNCFASGQFTPLRFAMEDRLHQQHRSKLFPHCEPIIQAALKAGAHGAFLSGAGPTVVAVTGGVGIADVGSDTMSQFLAEGVSRAVHDAAERQGVRGSVHIAGPSLLGLTSVGFDESGSRMW</sequence>
<feature type="domain" description="GHMP kinase C-terminal" evidence="6">
    <location>
        <begin position="96"/>
        <end position="141"/>
    </location>
</feature>
<dbReference type="PRINTS" id="PR00958">
    <property type="entry name" value="HOMSERKINASE"/>
</dbReference>